<dbReference type="Proteomes" id="UP000008237">
    <property type="component" value="Unassembled WGS sequence"/>
</dbReference>
<proteinExistence type="predicted"/>
<reference evidence="1 2" key="1">
    <citation type="journal article" date="2010" name="Science">
        <title>Genomic comparison of the ants Camponotus floridanus and Harpegnathos saltator.</title>
        <authorList>
            <person name="Bonasio R."/>
            <person name="Zhang G."/>
            <person name="Ye C."/>
            <person name="Mutti N.S."/>
            <person name="Fang X."/>
            <person name="Qin N."/>
            <person name="Donahue G."/>
            <person name="Yang P."/>
            <person name="Li Q."/>
            <person name="Li C."/>
            <person name="Zhang P."/>
            <person name="Huang Z."/>
            <person name="Berger S.L."/>
            <person name="Reinberg D."/>
            <person name="Wang J."/>
            <person name="Liebig J."/>
        </authorList>
    </citation>
    <scope>NUCLEOTIDE SEQUENCE [LARGE SCALE GENOMIC DNA]</scope>
    <source>
        <strain evidence="1 2">R22 G/1</strain>
    </source>
</reference>
<feature type="non-terminal residue" evidence="1">
    <location>
        <position position="1"/>
    </location>
</feature>
<sequence>PCPFSGFSLLLPTIFTTHFAPTDYHFFQALDHFLQGNIFNSEQAVKNAFRGFIVTRFSGFFTAGMNKLPLRWQNCVDTFLGAYF</sequence>
<evidence type="ECO:0000313" key="2">
    <source>
        <dbReference type="Proteomes" id="UP000008237"/>
    </source>
</evidence>
<dbReference type="GO" id="GO:0003676">
    <property type="term" value="F:nucleic acid binding"/>
    <property type="evidence" value="ECO:0007669"/>
    <property type="project" value="InterPro"/>
</dbReference>
<dbReference type="OrthoDB" id="7527833at2759"/>
<dbReference type="InParanoid" id="E2C7A8"/>
<feature type="non-terminal residue" evidence="1">
    <location>
        <position position="84"/>
    </location>
</feature>
<keyword evidence="1" id="KW-0808">Transferase</keyword>
<keyword evidence="2" id="KW-1185">Reference proteome</keyword>
<dbReference type="InterPro" id="IPR052709">
    <property type="entry name" value="Transposase-MT_Hybrid"/>
</dbReference>
<dbReference type="GO" id="GO:0008168">
    <property type="term" value="F:methyltransferase activity"/>
    <property type="evidence" value="ECO:0007669"/>
    <property type="project" value="UniProtKB-KW"/>
</dbReference>
<gene>
    <name evidence="1" type="ORF">EAI_05617</name>
</gene>
<protein>
    <submittedName>
        <fullName evidence="1">Histone-lysine N-methyltransferase SETMAR</fullName>
    </submittedName>
</protein>
<dbReference type="PANTHER" id="PTHR46060:SF3">
    <property type="entry name" value="PROTEIN GVQW3"/>
    <property type="match status" value="1"/>
</dbReference>
<accession>E2C7A8</accession>
<dbReference type="EMBL" id="GL453340">
    <property type="protein sequence ID" value="EFN76221.1"/>
    <property type="molecule type" value="Genomic_DNA"/>
</dbReference>
<keyword evidence="1" id="KW-0489">Methyltransferase</keyword>
<dbReference type="InterPro" id="IPR036397">
    <property type="entry name" value="RNaseH_sf"/>
</dbReference>
<dbReference type="PANTHER" id="PTHR46060">
    <property type="entry name" value="MARINER MOS1 TRANSPOSASE-LIKE PROTEIN"/>
    <property type="match status" value="1"/>
</dbReference>
<dbReference type="OMA" id="FFTAGMN"/>
<dbReference type="Gene3D" id="3.30.420.10">
    <property type="entry name" value="Ribonuclease H-like superfamily/Ribonuclease H"/>
    <property type="match status" value="1"/>
</dbReference>
<evidence type="ECO:0000313" key="1">
    <source>
        <dbReference type="EMBL" id="EFN76221.1"/>
    </source>
</evidence>
<dbReference type="AlphaFoldDB" id="E2C7A8"/>
<dbReference type="GO" id="GO:0032259">
    <property type="term" value="P:methylation"/>
    <property type="evidence" value="ECO:0007669"/>
    <property type="project" value="UniProtKB-KW"/>
</dbReference>
<name>E2C7A8_HARSA</name>
<organism evidence="2">
    <name type="scientific">Harpegnathos saltator</name>
    <name type="common">Jerdon's jumping ant</name>
    <dbReference type="NCBI Taxonomy" id="610380"/>
    <lineage>
        <taxon>Eukaryota</taxon>
        <taxon>Metazoa</taxon>
        <taxon>Ecdysozoa</taxon>
        <taxon>Arthropoda</taxon>
        <taxon>Hexapoda</taxon>
        <taxon>Insecta</taxon>
        <taxon>Pterygota</taxon>
        <taxon>Neoptera</taxon>
        <taxon>Endopterygota</taxon>
        <taxon>Hymenoptera</taxon>
        <taxon>Apocrita</taxon>
        <taxon>Aculeata</taxon>
        <taxon>Formicoidea</taxon>
        <taxon>Formicidae</taxon>
        <taxon>Ponerinae</taxon>
        <taxon>Ponerini</taxon>
        <taxon>Harpegnathos</taxon>
    </lineage>
</organism>